<dbReference type="PRINTS" id="PR00625">
    <property type="entry name" value="JDOMAIN"/>
</dbReference>
<dbReference type="GO" id="GO:0005737">
    <property type="term" value="C:cytoplasm"/>
    <property type="evidence" value="ECO:0007669"/>
    <property type="project" value="TreeGrafter"/>
</dbReference>
<keyword evidence="1" id="KW-1133">Transmembrane helix</keyword>
<dbReference type="GO" id="GO:0005634">
    <property type="term" value="C:nucleus"/>
    <property type="evidence" value="ECO:0007669"/>
    <property type="project" value="TreeGrafter"/>
</dbReference>
<dbReference type="SMART" id="SM00271">
    <property type="entry name" value="DnaJ"/>
    <property type="match status" value="1"/>
</dbReference>
<accession>A0A4S4LGR5</accession>
<dbReference type="GO" id="GO:0051082">
    <property type="term" value="F:unfolded protein binding"/>
    <property type="evidence" value="ECO:0007669"/>
    <property type="project" value="TreeGrafter"/>
</dbReference>
<name>A0A4S4LGR5_9AGAM</name>
<evidence type="ECO:0000313" key="4">
    <source>
        <dbReference type="Proteomes" id="UP000308199"/>
    </source>
</evidence>
<evidence type="ECO:0000313" key="3">
    <source>
        <dbReference type="EMBL" id="THH10937.1"/>
    </source>
</evidence>
<dbReference type="AlphaFoldDB" id="A0A4S4LGR5"/>
<protein>
    <recommendedName>
        <fullName evidence="2">J domain-containing protein</fullName>
    </recommendedName>
</protein>
<evidence type="ECO:0000259" key="2">
    <source>
        <dbReference type="PROSITE" id="PS50076"/>
    </source>
</evidence>
<dbReference type="Pfam" id="PF00226">
    <property type="entry name" value="DnaJ"/>
    <property type="match status" value="1"/>
</dbReference>
<dbReference type="InterPro" id="IPR036869">
    <property type="entry name" value="J_dom_sf"/>
</dbReference>
<comment type="caution">
    <text evidence="3">The sequence shown here is derived from an EMBL/GenBank/DDBJ whole genome shotgun (WGS) entry which is preliminary data.</text>
</comment>
<keyword evidence="1" id="KW-0812">Transmembrane</keyword>
<dbReference type="EMBL" id="SGPK01000024">
    <property type="protein sequence ID" value="THH10937.1"/>
    <property type="molecule type" value="Genomic_DNA"/>
</dbReference>
<dbReference type="OrthoDB" id="442087at2759"/>
<dbReference type="GO" id="GO:0051087">
    <property type="term" value="F:protein-folding chaperone binding"/>
    <property type="evidence" value="ECO:0007669"/>
    <property type="project" value="TreeGrafter"/>
</dbReference>
<evidence type="ECO:0000256" key="1">
    <source>
        <dbReference type="SAM" id="Phobius"/>
    </source>
</evidence>
<dbReference type="InterPro" id="IPR001623">
    <property type="entry name" value="DnaJ_domain"/>
</dbReference>
<reference evidence="3 4" key="1">
    <citation type="submission" date="2019-02" db="EMBL/GenBank/DDBJ databases">
        <title>Genome sequencing of the rare red list fungi Phellinidium pouzarii.</title>
        <authorList>
            <person name="Buettner E."/>
            <person name="Kellner H."/>
        </authorList>
    </citation>
    <scope>NUCLEOTIDE SEQUENCE [LARGE SCALE GENOMIC DNA]</scope>
    <source>
        <strain evidence="3 4">DSM 108285</strain>
    </source>
</reference>
<dbReference type="Proteomes" id="UP000308199">
    <property type="component" value="Unassembled WGS sequence"/>
</dbReference>
<proteinExistence type="predicted"/>
<dbReference type="PANTHER" id="PTHR43948">
    <property type="entry name" value="DNAJ HOMOLOG SUBFAMILY B"/>
    <property type="match status" value="1"/>
</dbReference>
<keyword evidence="4" id="KW-1185">Reference proteome</keyword>
<keyword evidence="1" id="KW-0472">Membrane</keyword>
<feature type="transmembrane region" description="Helical" evidence="1">
    <location>
        <begin position="147"/>
        <end position="176"/>
    </location>
</feature>
<dbReference type="SUPFAM" id="SSF46565">
    <property type="entry name" value="Chaperone J-domain"/>
    <property type="match status" value="1"/>
</dbReference>
<organism evidence="3 4">
    <name type="scientific">Phellinidium pouzarii</name>
    <dbReference type="NCBI Taxonomy" id="167371"/>
    <lineage>
        <taxon>Eukaryota</taxon>
        <taxon>Fungi</taxon>
        <taxon>Dikarya</taxon>
        <taxon>Basidiomycota</taxon>
        <taxon>Agaricomycotina</taxon>
        <taxon>Agaricomycetes</taxon>
        <taxon>Hymenochaetales</taxon>
        <taxon>Hymenochaetaceae</taxon>
        <taxon>Phellinidium</taxon>
    </lineage>
</organism>
<dbReference type="GO" id="GO:0044183">
    <property type="term" value="F:protein folding chaperone"/>
    <property type="evidence" value="ECO:0007669"/>
    <property type="project" value="TreeGrafter"/>
</dbReference>
<feature type="domain" description="J" evidence="2">
    <location>
        <begin position="7"/>
        <end position="83"/>
    </location>
</feature>
<dbReference type="PANTHER" id="PTHR43948:SF21">
    <property type="entry name" value="DNAJ DOMAIN-CONTAINING PROTEIN"/>
    <property type="match status" value="1"/>
</dbReference>
<dbReference type="Gene3D" id="1.10.287.110">
    <property type="entry name" value="DnaJ domain"/>
    <property type="match status" value="1"/>
</dbReference>
<sequence length="226" mass="24576">MASTFPDYYKLLNLQQTATQEEVRHAYKRESLKSHPDRLVNASADEKRRATEKFQASRRLQAVADAYYVLSDPTRRAEYNSLRGARGTDERTDDPAASANFFATFANMFASASGSSTDAGQRPNAEGMFGDVFEDLLRPEVDRALPLWTWLGALCGAGLGFIIANFPGLLVGGLAGNRLGAIRDAKGKSVATVFTQLGGNQKAEVRSLHMAKSWSSNALTPLLLSP</sequence>
<gene>
    <name evidence="3" type="ORF">EW145_g1005</name>
</gene>
<dbReference type="PROSITE" id="PS50076">
    <property type="entry name" value="DNAJ_2"/>
    <property type="match status" value="1"/>
</dbReference>
<dbReference type="CDD" id="cd06257">
    <property type="entry name" value="DnaJ"/>
    <property type="match status" value="1"/>
</dbReference>